<reference evidence="2 3" key="1">
    <citation type="submission" date="2022-03" db="EMBL/GenBank/DDBJ databases">
        <title>Genome data of Colletotrichum spp.</title>
        <authorList>
            <person name="Utami Y.D."/>
            <person name="Hiruma K."/>
        </authorList>
    </citation>
    <scope>NUCLEOTIDE SEQUENCE [LARGE SCALE GENOMIC DNA]</scope>
    <source>
        <strain evidence="2 3">MAFF 239500</strain>
    </source>
</reference>
<evidence type="ECO:0000313" key="2">
    <source>
        <dbReference type="EMBL" id="GKT45850.1"/>
    </source>
</evidence>
<evidence type="ECO:0000313" key="3">
    <source>
        <dbReference type="Proteomes" id="UP001055115"/>
    </source>
</evidence>
<dbReference type="EMBL" id="BQXU01000014">
    <property type="protein sequence ID" value="GKT45850.1"/>
    <property type="molecule type" value="Genomic_DNA"/>
</dbReference>
<keyword evidence="3" id="KW-1185">Reference proteome</keyword>
<dbReference type="InterPro" id="IPR012341">
    <property type="entry name" value="6hp_glycosidase-like_sf"/>
</dbReference>
<protein>
    <recommendedName>
        <fullName evidence="1">Alpha-L-rhamnosidase C-terminal domain-containing protein</fullName>
    </recommendedName>
</protein>
<comment type="caution">
    <text evidence="2">The sequence shown here is derived from an EMBL/GenBank/DDBJ whole genome shotgun (WGS) entry which is preliminary data.</text>
</comment>
<dbReference type="InterPro" id="IPR008928">
    <property type="entry name" value="6-hairpin_glycosidase_sf"/>
</dbReference>
<sequence>MVTNGVIFCLDVEAEELRAYEGLAHTSAVFPVKSFGTWSTQGIMNRNDWISVTTITSGNRITVTLNDWEIATIMDVQVRPLLGGSGINTGSIAFGGPEGWLSLYRNLLVKDASGNVLYENDLLSGNKNRTLADFQVGTNTVACMIDGAKRDRATFGGDLFVSGRGVAYSGLDMEAVSGSIELLVSHQTSEGYLGNLCPIQAPVHRGNEPPPTYAFYSMTYALLLVVAIKDYWLHSGDDEILGCLPAAERLLYFAESHEMPSGLIEVPPNMSMHWYPLGGPVFGASGTMNLAYYDAMNAVRAMTSNGYRKIQISAKMEILKKNILAHLWDSKKGSVRMGIALPPDGICQDTNGYAVTLDVVENSDKCLSHLTCSPESMPVAFRGLQHWDQTGVVSPYATGFAAEALFARQRGPEAIQLIKNVWGPMADTSNPNYSGGHWEAMTAEGKPFGHDTSLMHAWSSWPVFLLPQYVVGVKPLEPGWRYIEVAPVLCGINYAHYHIETPQGQLEVEVNLDEALGVLCIKATLPSGTKAEIVAPQGYLIEGDSVLEGPSENDVVELRRLELQNLSLG</sequence>
<dbReference type="Gene3D" id="1.50.10.10">
    <property type="match status" value="1"/>
</dbReference>
<accession>A0AA37LH39</accession>
<dbReference type="Proteomes" id="UP001055115">
    <property type="component" value="Unassembled WGS sequence"/>
</dbReference>
<dbReference type="GO" id="GO:0003824">
    <property type="term" value="F:catalytic activity"/>
    <property type="evidence" value="ECO:0007669"/>
    <property type="project" value="UniProtKB-ARBA"/>
</dbReference>
<organism evidence="2 3">
    <name type="scientific">Colletotrichum spaethianum</name>
    <dbReference type="NCBI Taxonomy" id="700344"/>
    <lineage>
        <taxon>Eukaryota</taxon>
        <taxon>Fungi</taxon>
        <taxon>Dikarya</taxon>
        <taxon>Ascomycota</taxon>
        <taxon>Pezizomycotina</taxon>
        <taxon>Sordariomycetes</taxon>
        <taxon>Hypocreomycetidae</taxon>
        <taxon>Glomerellales</taxon>
        <taxon>Glomerellaceae</taxon>
        <taxon>Colletotrichum</taxon>
        <taxon>Colletotrichum spaethianum species complex</taxon>
    </lineage>
</organism>
<dbReference type="GO" id="GO:0005975">
    <property type="term" value="P:carbohydrate metabolic process"/>
    <property type="evidence" value="ECO:0007669"/>
    <property type="project" value="InterPro"/>
</dbReference>
<proteinExistence type="predicted"/>
<dbReference type="Gene3D" id="2.60.420.10">
    <property type="entry name" value="Maltose phosphorylase, domain 3"/>
    <property type="match status" value="1"/>
</dbReference>
<dbReference type="AlphaFoldDB" id="A0AA37LH39"/>
<feature type="domain" description="Alpha-L-rhamnosidase C-terminal" evidence="1">
    <location>
        <begin position="472"/>
        <end position="537"/>
    </location>
</feature>
<gene>
    <name evidence="2" type="ORF">ColSpa_06031</name>
</gene>
<dbReference type="PANTHER" id="PTHR34987">
    <property type="entry name" value="C, PUTATIVE (AFU_ORTHOLOGUE AFUA_3G02880)-RELATED"/>
    <property type="match status" value="1"/>
</dbReference>
<dbReference type="PANTHER" id="PTHR34987:SF4">
    <property type="entry name" value="ALPHA-L-RHAMNOSIDASE C-TERMINAL DOMAIN-CONTAINING PROTEIN"/>
    <property type="match status" value="1"/>
</dbReference>
<dbReference type="Pfam" id="PF17390">
    <property type="entry name" value="Bac_rhamnosid_C"/>
    <property type="match status" value="1"/>
</dbReference>
<evidence type="ECO:0000259" key="1">
    <source>
        <dbReference type="Pfam" id="PF17390"/>
    </source>
</evidence>
<dbReference type="RefSeq" id="XP_049128200.1">
    <property type="nucleotide sequence ID" value="XM_049272243.1"/>
</dbReference>
<name>A0AA37LH39_9PEZI</name>
<dbReference type="SUPFAM" id="SSF48208">
    <property type="entry name" value="Six-hairpin glycosidases"/>
    <property type="match status" value="1"/>
</dbReference>
<dbReference type="InterPro" id="IPR035398">
    <property type="entry name" value="Bac_rhamnosid_C"/>
</dbReference>
<dbReference type="GeneID" id="73326833"/>